<sequence>MFYNWILTLACLVTFTRCHTDVVDETENVSRIPGTSEAIKRLESIVADLMTDNRKLKKLTSELTRRLEEEESLRKQLQQRIRDHEIILQSWERGSRNNIGGEIQVFESSKKSTQKRDVLRSSNDTVAFSAYMTTHKSSPGNLNTLVFDAIFTNEGNGYNHHMGVFIAPKSALYVFTWTIRANGGAYFNTQLLVNGLVYGSMYTIDLYYSNSNSATAVVRVAAGIAVYVRTGPTSNSGDILSSFDGYSTFSGWSID</sequence>
<dbReference type="OrthoDB" id="6154955at2759"/>
<dbReference type="Proteomes" id="UP000694844">
    <property type="component" value="Chromosome 8"/>
</dbReference>
<feature type="domain" description="C1q" evidence="6">
    <location>
        <begin position="121"/>
        <end position="255"/>
    </location>
</feature>
<dbReference type="Gene3D" id="2.60.120.40">
    <property type="match status" value="1"/>
</dbReference>
<dbReference type="InterPro" id="IPR050822">
    <property type="entry name" value="Cerebellin_Synaptic_Org"/>
</dbReference>
<keyword evidence="3 5" id="KW-0732">Signal</keyword>
<evidence type="ECO:0000313" key="8">
    <source>
        <dbReference type="RefSeq" id="XP_022302184.1"/>
    </source>
</evidence>
<evidence type="ECO:0000256" key="4">
    <source>
        <dbReference type="SAM" id="Coils"/>
    </source>
</evidence>
<dbReference type="PANTHER" id="PTHR22923:SF116">
    <property type="entry name" value="C1Q DOMAIN-CONTAINING PROTEIN"/>
    <property type="match status" value="1"/>
</dbReference>
<evidence type="ECO:0000313" key="7">
    <source>
        <dbReference type="Proteomes" id="UP000694844"/>
    </source>
</evidence>
<dbReference type="GO" id="GO:0005576">
    <property type="term" value="C:extracellular region"/>
    <property type="evidence" value="ECO:0007669"/>
    <property type="project" value="UniProtKB-SubCell"/>
</dbReference>
<dbReference type="SMART" id="SM00110">
    <property type="entry name" value="C1Q"/>
    <property type="match status" value="1"/>
</dbReference>
<keyword evidence="4" id="KW-0175">Coiled coil</keyword>
<gene>
    <name evidence="8" type="primary">LOC111110116</name>
</gene>
<feature type="chain" id="PRO_5034949783" evidence="5">
    <location>
        <begin position="19"/>
        <end position="255"/>
    </location>
</feature>
<dbReference type="InterPro" id="IPR008983">
    <property type="entry name" value="Tumour_necrosis_fac-like_dom"/>
</dbReference>
<dbReference type="KEGG" id="cvn:111110116"/>
<evidence type="ECO:0000256" key="3">
    <source>
        <dbReference type="ARBA" id="ARBA00022729"/>
    </source>
</evidence>
<feature type="signal peptide" evidence="5">
    <location>
        <begin position="1"/>
        <end position="18"/>
    </location>
</feature>
<dbReference type="AlphaFoldDB" id="A0A8B8BH91"/>
<dbReference type="InterPro" id="IPR001073">
    <property type="entry name" value="C1q_dom"/>
</dbReference>
<dbReference type="PROSITE" id="PS50871">
    <property type="entry name" value="C1Q"/>
    <property type="match status" value="1"/>
</dbReference>
<evidence type="ECO:0000256" key="1">
    <source>
        <dbReference type="ARBA" id="ARBA00004613"/>
    </source>
</evidence>
<keyword evidence="2" id="KW-0964">Secreted</keyword>
<dbReference type="RefSeq" id="XP_022302184.1">
    <property type="nucleotide sequence ID" value="XM_022446476.1"/>
</dbReference>
<dbReference type="SUPFAM" id="SSF49842">
    <property type="entry name" value="TNF-like"/>
    <property type="match status" value="1"/>
</dbReference>
<evidence type="ECO:0000256" key="2">
    <source>
        <dbReference type="ARBA" id="ARBA00022525"/>
    </source>
</evidence>
<reference evidence="8" key="1">
    <citation type="submission" date="2025-08" db="UniProtKB">
        <authorList>
            <consortium name="RefSeq"/>
        </authorList>
    </citation>
    <scope>IDENTIFICATION</scope>
    <source>
        <tissue evidence="8">Whole sample</tissue>
    </source>
</reference>
<feature type="coiled-coil region" evidence="4">
    <location>
        <begin position="39"/>
        <end position="94"/>
    </location>
</feature>
<accession>A0A8B8BH91</accession>
<dbReference type="PRINTS" id="PR00007">
    <property type="entry name" value="COMPLEMNTC1Q"/>
</dbReference>
<name>A0A8B8BH91_CRAVI</name>
<evidence type="ECO:0000259" key="6">
    <source>
        <dbReference type="PROSITE" id="PS50871"/>
    </source>
</evidence>
<keyword evidence="7" id="KW-1185">Reference proteome</keyword>
<organism evidence="7 8">
    <name type="scientific">Crassostrea virginica</name>
    <name type="common">Eastern oyster</name>
    <dbReference type="NCBI Taxonomy" id="6565"/>
    <lineage>
        <taxon>Eukaryota</taxon>
        <taxon>Metazoa</taxon>
        <taxon>Spiralia</taxon>
        <taxon>Lophotrochozoa</taxon>
        <taxon>Mollusca</taxon>
        <taxon>Bivalvia</taxon>
        <taxon>Autobranchia</taxon>
        <taxon>Pteriomorphia</taxon>
        <taxon>Ostreida</taxon>
        <taxon>Ostreoidea</taxon>
        <taxon>Ostreidae</taxon>
        <taxon>Crassostrea</taxon>
    </lineage>
</organism>
<dbReference type="Pfam" id="PF00386">
    <property type="entry name" value="C1q"/>
    <property type="match status" value="1"/>
</dbReference>
<comment type="subcellular location">
    <subcellularLocation>
        <location evidence="1">Secreted</location>
    </subcellularLocation>
</comment>
<evidence type="ECO:0000256" key="5">
    <source>
        <dbReference type="SAM" id="SignalP"/>
    </source>
</evidence>
<dbReference type="GeneID" id="111110116"/>
<proteinExistence type="predicted"/>
<dbReference type="PANTHER" id="PTHR22923">
    <property type="entry name" value="CEREBELLIN-RELATED"/>
    <property type="match status" value="1"/>
</dbReference>
<protein>
    <submittedName>
        <fullName evidence="8">Uncharacterized protein LOC111110116</fullName>
    </submittedName>
</protein>